<dbReference type="EMBL" id="SRHU01000002">
    <property type="protein sequence ID" value="TFZ43330.1"/>
    <property type="molecule type" value="Genomic_DNA"/>
</dbReference>
<evidence type="ECO:0000313" key="4">
    <source>
        <dbReference type="Proteomes" id="UP000296883"/>
    </source>
</evidence>
<dbReference type="Pfam" id="PF26336">
    <property type="entry name" value="MacP_activator"/>
    <property type="match status" value="1"/>
</dbReference>
<reference evidence="2 4" key="2">
    <citation type="journal article" date="2020" name="Int. J. Syst. Evol. Microbiol.">
        <title>Vagococcus xieshaowenii sp. nov., isolated from snow finch (Montifringilla taczanowskii) cloacal content.</title>
        <authorList>
            <person name="Ge Y."/>
            <person name="Yang J."/>
            <person name="Lai X.H."/>
            <person name="Zhang G."/>
            <person name="Jin D."/>
            <person name="Lu S."/>
            <person name="Wang B."/>
            <person name="Huang Y."/>
            <person name="Huang Y."/>
            <person name="Ren Z."/>
            <person name="Zhang X."/>
            <person name="Xu J."/>
        </authorList>
    </citation>
    <scope>NUCLEOTIDE SEQUENCE [LARGE SCALE GENOMIC DNA]</scope>
    <source>
        <strain evidence="2">Personal::cf-49</strain>
        <strain evidence="4">personal::cf-49</strain>
    </source>
</reference>
<keyword evidence="1" id="KW-0812">Transmembrane</keyword>
<dbReference type="RefSeq" id="WP_135253364.1">
    <property type="nucleotide sequence ID" value="NZ_CP038865.1"/>
</dbReference>
<protein>
    <submittedName>
        <fullName evidence="3">Uncharacterized protein</fullName>
    </submittedName>
</protein>
<dbReference type="InterPro" id="IPR047752">
    <property type="entry name" value="MacP"/>
</dbReference>
<keyword evidence="1" id="KW-1133">Transmembrane helix</keyword>
<evidence type="ECO:0000313" key="5">
    <source>
        <dbReference type="Proteomes" id="UP000297725"/>
    </source>
</evidence>
<gene>
    <name evidence="3" type="ORF">E4031_00470</name>
    <name evidence="2" type="ORF">E4Z98_06100</name>
</gene>
<proteinExistence type="predicted"/>
<dbReference type="AlphaFoldDB" id="A0AAJ5JMU9"/>
<keyword evidence="4" id="KW-1185">Reference proteome</keyword>
<name>A0AAJ5JMU9_9ENTE</name>
<accession>A0AAJ5JMU9</accession>
<dbReference type="Proteomes" id="UP000297725">
    <property type="component" value="Unassembled WGS sequence"/>
</dbReference>
<keyword evidence="1" id="KW-0472">Membrane</keyword>
<reference evidence="3 5" key="1">
    <citation type="submission" date="2019-03" db="EMBL/GenBank/DDBJ databases">
        <title>Vagococcus sp. was isolated fron gut of Carduelis flavirostris.</title>
        <authorList>
            <person name="Ge Y."/>
        </authorList>
    </citation>
    <scope>NUCLEOTIDE SEQUENCE [LARGE SCALE GENOMIC DNA]</scope>
    <source>
        <strain evidence="3 5">CF-210</strain>
    </source>
</reference>
<dbReference type="NCBIfam" id="NF038277">
    <property type="entry name" value="accessory_MacP"/>
    <property type="match status" value="1"/>
</dbReference>
<sequence>MSDKGPLITRSKLREMKKEEEAAKRLRDAELQKEFEQKEQEIVQQYKKEKKKIGTVKGSRAETSNKIRKRSSFLTKAIVVVTILLMILFYFIFFG</sequence>
<feature type="transmembrane region" description="Helical" evidence="1">
    <location>
        <begin position="73"/>
        <end position="93"/>
    </location>
</feature>
<evidence type="ECO:0000256" key="1">
    <source>
        <dbReference type="SAM" id="Phobius"/>
    </source>
</evidence>
<evidence type="ECO:0000313" key="2">
    <source>
        <dbReference type="EMBL" id="QCA28912.1"/>
    </source>
</evidence>
<dbReference type="EMBL" id="CP038865">
    <property type="protein sequence ID" value="QCA28912.1"/>
    <property type="molecule type" value="Genomic_DNA"/>
</dbReference>
<evidence type="ECO:0000313" key="3">
    <source>
        <dbReference type="EMBL" id="TFZ43330.1"/>
    </source>
</evidence>
<organism evidence="3 5">
    <name type="scientific">Vagococcus xieshaowenii</name>
    <dbReference type="NCBI Taxonomy" id="2562451"/>
    <lineage>
        <taxon>Bacteria</taxon>
        <taxon>Bacillati</taxon>
        <taxon>Bacillota</taxon>
        <taxon>Bacilli</taxon>
        <taxon>Lactobacillales</taxon>
        <taxon>Enterococcaceae</taxon>
        <taxon>Vagococcus</taxon>
    </lineage>
</organism>
<dbReference type="Proteomes" id="UP000296883">
    <property type="component" value="Chromosome"/>
</dbReference>